<keyword evidence="12" id="KW-1185">Reference proteome</keyword>
<feature type="domain" description="Reverse transcriptase" evidence="10">
    <location>
        <begin position="478"/>
        <end position="749"/>
    </location>
</feature>
<dbReference type="PROSITE" id="PS00107">
    <property type="entry name" value="PROTEIN_KINASE_ATP"/>
    <property type="match status" value="1"/>
</dbReference>
<sequence length="1224" mass="138635">MLPLVAGPADPPAGRPSVSASGSSVNVAWCSSPYDGGCMVTGYSIEMRRLQDQDWQVVTNRCHSLSYMIPGLTSGERYVFRVRAENAHGLSEASSESEPFQMGPAEEESFLPAFEPRVVTIAPGEAFKNNFEVLEELGKGRYGVVHKVQELSTGQKFAAKFIRCIKAKDREKVQEEIDIMNDLRHPKLLQLAAAYESPREMVMVMEYISGGELFERVVADDFTLTERDCILFMRQICEGVDYMHQNFIVHLDLKPENIMCHTRTSHQIKLIDFGLAQKINPDTPVRVLFGTPEFIPPEIINYEPIGVESDMWSVGVICYVLLSGLSPFMGDNDAETFANITRADYDFDDEAFDAISQDAKDFISALLVKRKEEPVIVAIVTPFKIHVDKENYSPSILNIRKNYFAQLLDVHRPNRNDRDEIEIQTAEPFIPEPTLSEVEIAIENLKKYKSPGIDKIPAELIQEGGSALYSEIYKFVLAIWEKEIVPEQWKESIIVPIFKKGDKTNCGNFRGISLLLTSYKILSNILLRRLTPYVDEIIGDHQCGFRRNRSTIDQIFCIRQIMEKKWKYKGTVHQLFIDFKKAYDSVKREVLYDILIEFGIPKKLVRSIKMCLSETYSRVRIVQFLSDPFPIHCGLKQGDALSPLLFSFALEYAIRKVQDNRQGLELNGLHQLLVYADDVNMLGENTQTIRGNTEILLEASKAIGLEVNPEKTKYMIMSRDQNIVRNGNIKIGDLSFEEVEKFKYLGATVTNINNTREEIKRRINMGNACYYSVEKLLSSSLLSKNLKVRIYKTVILPVVLYGCETWTLTLREEHRLRVFENKVLRKIFGAKRDEVTGEWRKLHNTELHALYSSPDIIRNLKSRRLRWAGHVARMGESRNAYRVLVGRPRGKRPLGRPRRRWEDNIKMDLREVGKRLTAKECLQHTWLAQHDENMSCVKLCTDKLKKFIIRRKWQKTGNAIRALGRMATLSAASRRNSNASSTSGSPRPSLSGCCGNVSRMSSLNEEDLEVSATNTPSDTNSVINGFSEALLIKAGRMRLCSERSDSGISDCSSIATPSAHSYCQCPAKPLLSKKFSISEELETPHVRFKENSNVSGCSSSAAKFTAKKTDSLKQQSSVDSGVHVDVGNCPAPDILAGKVSAKKKELTQLQEQKKQKEVYGDKTLQKVSGIVQARSKVLTAAQEEETKPKQQTTRKNTPLHRPSPISTSHEHSTNYQKAMAFWKR</sequence>
<evidence type="ECO:0000313" key="11">
    <source>
        <dbReference type="EMBL" id="KAJ4429626.1"/>
    </source>
</evidence>
<evidence type="ECO:0000256" key="1">
    <source>
        <dbReference type="ARBA" id="ARBA00022527"/>
    </source>
</evidence>
<dbReference type="CDD" id="cd00063">
    <property type="entry name" value="FN3"/>
    <property type="match status" value="1"/>
</dbReference>
<evidence type="ECO:0000256" key="4">
    <source>
        <dbReference type="ARBA" id="ARBA00022777"/>
    </source>
</evidence>
<feature type="region of interest" description="Disordered" evidence="7">
    <location>
        <begin position="971"/>
        <end position="992"/>
    </location>
</feature>
<dbReference type="SUPFAM" id="SSF56112">
    <property type="entry name" value="Protein kinase-like (PK-like)"/>
    <property type="match status" value="1"/>
</dbReference>
<dbReference type="Gene3D" id="3.30.70.270">
    <property type="match status" value="1"/>
</dbReference>
<dbReference type="InterPro" id="IPR043128">
    <property type="entry name" value="Rev_trsase/Diguanyl_cyclase"/>
</dbReference>
<organism evidence="11 12">
    <name type="scientific">Periplaneta americana</name>
    <name type="common">American cockroach</name>
    <name type="synonym">Blatta americana</name>
    <dbReference type="NCBI Taxonomy" id="6978"/>
    <lineage>
        <taxon>Eukaryota</taxon>
        <taxon>Metazoa</taxon>
        <taxon>Ecdysozoa</taxon>
        <taxon>Arthropoda</taxon>
        <taxon>Hexapoda</taxon>
        <taxon>Insecta</taxon>
        <taxon>Pterygota</taxon>
        <taxon>Neoptera</taxon>
        <taxon>Polyneoptera</taxon>
        <taxon>Dictyoptera</taxon>
        <taxon>Blattodea</taxon>
        <taxon>Blattoidea</taxon>
        <taxon>Blattidae</taxon>
        <taxon>Blattinae</taxon>
        <taxon>Periplaneta</taxon>
    </lineage>
</organism>
<comment type="caution">
    <text evidence="11">The sequence shown here is derived from an EMBL/GenBank/DDBJ whole genome shotgun (WGS) entry which is preliminary data.</text>
</comment>
<keyword evidence="3 6" id="KW-0547">Nucleotide-binding</keyword>
<dbReference type="Pfam" id="PF00069">
    <property type="entry name" value="Pkinase"/>
    <property type="match status" value="1"/>
</dbReference>
<dbReference type="SUPFAM" id="SSF49265">
    <property type="entry name" value="Fibronectin type III"/>
    <property type="match status" value="1"/>
</dbReference>
<dbReference type="SUPFAM" id="SSF56672">
    <property type="entry name" value="DNA/RNA polymerases"/>
    <property type="match status" value="1"/>
</dbReference>
<evidence type="ECO:0008006" key="13">
    <source>
        <dbReference type="Google" id="ProtNLM"/>
    </source>
</evidence>
<feature type="domain" description="Protein kinase" evidence="8">
    <location>
        <begin position="131"/>
        <end position="384"/>
    </location>
</feature>
<dbReference type="PROSITE" id="PS50878">
    <property type="entry name" value="RT_POL"/>
    <property type="match status" value="1"/>
</dbReference>
<name>A0ABQ8S6G5_PERAM</name>
<evidence type="ECO:0000259" key="10">
    <source>
        <dbReference type="PROSITE" id="PS50878"/>
    </source>
</evidence>
<dbReference type="PROSITE" id="PS00108">
    <property type="entry name" value="PROTEIN_KINASE_ST"/>
    <property type="match status" value="1"/>
</dbReference>
<evidence type="ECO:0000256" key="3">
    <source>
        <dbReference type="ARBA" id="ARBA00022741"/>
    </source>
</evidence>
<dbReference type="SMART" id="SM00060">
    <property type="entry name" value="FN3"/>
    <property type="match status" value="1"/>
</dbReference>
<dbReference type="InterPro" id="IPR036116">
    <property type="entry name" value="FN3_sf"/>
</dbReference>
<proteinExistence type="predicted"/>
<feature type="region of interest" description="Disordered" evidence="7">
    <location>
        <begin position="1178"/>
        <end position="1215"/>
    </location>
</feature>
<keyword evidence="5 6" id="KW-0067">ATP-binding</keyword>
<dbReference type="InterPro" id="IPR000719">
    <property type="entry name" value="Prot_kinase_dom"/>
</dbReference>
<dbReference type="Pfam" id="PF00041">
    <property type="entry name" value="fn3"/>
    <property type="match status" value="1"/>
</dbReference>
<evidence type="ECO:0000256" key="7">
    <source>
        <dbReference type="SAM" id="MobiDB-lite"/>
    </source>
</evidence>
<feature type="domain" description="Fibronectin type-III" evidence="9">
    <location>
        <begin position="11"/>
        <end position="105"/>
    </location>
</feature>
<dbReference type="InterPro" id="IPR000477">
    <property type="entry name" value="RT_dom"/>
</dbReference>
<dbReference type="Gene3D" id="2.60.40.10">
    <property type="entry name" value="Immunoglobulins"/>
    <property type="match status" value="1"/>
</dbReference>
<reference evidence="11 12" key="1">
    <citation type="journal article" date="2022" name="Allergy">
        <title>Genome assembly and annotation of Periplaneta americana reveal a comprehensive cockroach allergen profile.</title>
        <authorList>
            <person name="Wang L."/>
            <person name="Xiong Q."/>
            <person name="Saelim N."/>
            <person name="Wang L."/>
            <person name="Nong W."/>
            <person name="Wan A.T."/>
            <person name="Shi M."/>
            <person name="Liu X."/>
            <person name="Cao Q."/>
            <person name="Hui J.H.L."/>
            <person name="Sookrung N."/>
            <person name="Leung T.F."/>
            <person name="Tungtrongchitr A."/>
            <person name="Tsui S.K.W."/>
        </authorList>
    </citation>
    <scope>NUCLEOTIDE SEQUENCE [LARGE SCALE GENOMIC DNA]</scope>
    <source>
        <strain evidence="11">PWHHKU_190912</strain>
    </source>
</reference>
<dbReference type="EMBL" id="JAJSOF020000033">
    <property type="protein sequence ID" value="KAJ4429626.1"/>
    <property type="molecule type" value="Genomic_DNA"/>
</dbReference>
<dbReference type="InterPro" id="IPR017441">
    <property type="entry name" value="Protein_kinase_ATP_BS"/>
</dbReference>
<dbReference type="InterPro" id="IPR003961">
    <property type="entry name" value="FN3_dom"/>
</dbReference>
<evidence type="ECO:0000256" key="6">
    <source>
        <dbReference type="PROSITE-ProRule" id="PRU10141"/>
    </source>
</evidence>
<evidence type="ECO:0000256" key="5">
    <source>
        <dbReference type="ARBA" id="ARBA00022840"/>
    </source>
</evidence>
<feature type="binding site" evidence="6">
    <location>
        <position position="160"/>
    </location>
    <ligand>
        <name>ATP</name>
        <dbReference type="ChEBI" id="CHEBI:30616"/>
    </ligand>
</feature>
<dbReference type="CDD" id="cd14103">
    <property type="entry name" value="STKc_MLCK"/>
    <property type="match status" value="1"/>
</dbReference>
<evidence type="ECO:0000259" key="9">
    <source>
        <dbReference type="PROSITE" id="PS50853"/>
    </source>
</evidence>
<keyword evidence="1" id="KW-0723">Serine/threonine-protein kinase</keyword>
<dbReference type="InterPro" id="IPR013783">
    <property type="entry name" value="Ig-like_fold"/>
</dbReference>
<evidence type="ECO:0000313" key="12">
    <source>
        <dbReference type="Proteomes" id="UP001148838"/>
    </source>
</evidence>
<dbReference type="PROSITE" id="PS50011">
    <property type="entry name" value="PROTEIN_KINASE_DOM"/>
    <property type="match status" value="1"/>
</dbReference>
<dbReference type="Proteomes" id="UP001148838">
    <property type="component" value="Unassembled WGS sequence"/>
</dbReference>
<dbReference type="PANTHER" id="PTHR24342:SF20">
    <property type="entry name" value="MYOSIN LIGHT CHAIN KINASE, SMOOTH MUSCLE"/>
    <property type="match status" value="1"/>
</dbReference>
<evidence type="ECO:0000256" key="2">
    <source>
        <dbReference type="ARBA" id="ARBA00022679"/>
    </source>
</evidence>
<dbReference type="CDD" id="cd01650">
    <property type="entry name" value="RT_nLTR_like"/>
    <property type="match status" value="1"/>
</dbReference>
<evidence type="ECO:0000259" key="8">
    <source>
        <dbReference type="PROSITE" id="PS50011"/>
    </source>
</evidence>
<keyword evidence="2" id="KW-0808">Transferase</keyword>
<dbReference type="InterPro" id="IPR011009">
    <property type="entry name" value="Kinase-like_dom_sf"/>
</dbReference>
<dbReference type="SMART" id="SM00220">
    <property type="entry name" value="S_TKc"/>
    <property type="match status" value="1"/>
</dbReference>
<dbReference type="Gene3D" id="3.30.200.20">
    <property type="entry name" value="Phosphorylase Kinase, domain 1"/>
    <property type="match status" value="1"/>
</dbReference>
<protein>
    <recommendedName>
        <fullName evidence="13">Myosin light chain kinase, smooth muscle</fullName>
    </recommendedName>
</protein>
<dbReference type="InterPro" id="IPR008271">
    <property type="entry name" value="Ser/Thr_kinase_AS"/>
</dbReference>
<dbReference type="InterPro" id="IPR043502">
    <property type="entry name" value="DNA/RNA_pol_sf"/>
</dbReference>
<accession>A0ABQ8S6G5</accession>
<dbReference type="PANTHER" id="PTHR24342">
    <property type="entry name" value="SERINE/THREONINE-PROTEIN KINASE 17"/>
    <property type="match status" value="1"/>
</dbReference>
<dbReference type="Pfam" id="PF00078">
    <property type="entry name" value="RVT_1"/>
    <property type="match status" value="1"/>
</dbReference>
<dbReference type="Gene3D" id="1.10.510.10">
    <property type="entry name" value="Transferase(Phosphotransferase) domain 1"/>
    <property type="match status" value="1"/>
</dbReference>
<dbReference type="PROSITE" id="PS50853">
    <property type="entry name" value="FN3"/>
    <property type="match status" value="1"/>
</dbReference>
<feature type="region of interest" description="Disordered" evidence="7">
    <location>
        <begin position="1"/>
        <end position="22"/>
    </location>
</feature>
<gene>
    <name evidence="11" type="ORF">ANN_21827</name>
</gene>
<keyword evidence="4" id="KW-0418">Kinase</keyword>